<proteinExistence type="predicted"/>
<dbReference type="RefSeq" id="WP_200351938.1">
    <property type="nucleotide sequence ID" value="NZ_BAABHZ010000006.1"/>
</dbReference>
<evidence type="ECO:0000256" key="1">
    <source>
        <dbReference type="SAM" id="SignalP"/>
    </source>
</evidence>
<keyword evidence="1" id="KW-0732">Signal</keyword>
<organism evidence="3 4">
    <name type="scientific">Luteolibacter yonseiensis</name>
    <dbReference type="NCBI Taxonomy" id="1144680"/>
    <lineage>
        <taxon>Bacteria</taxon>
        <taxon>Pseudomonadati</taxon>
        <taxon>Verrucomicrobiota</taxon>
        <taxon>Verrucomicrobiia</taxon>
        <taxon>Verrucomicrobiales</taxon>
        <taxon>Verrucomicrobiaceae</taxon>
        <taxon>Luteolibacter</taxon>
    </lineage>
</organism>
<evidence type="ECO:0000313" key="3">
    <source>
        <dbReference type="EMBL" id="MBK1817016.1"/>
    </source>
</evidence>
<keyword evidence="4" id="KW-1185">Reference proteome</keyword>
<evidence type="ECO:0000259" key="2">
    <source>
        <dbReference type="Pfam" id="PF07589"/>
    </source>
</evidence>
<feature type="domain" description="Ice-binding protein C-terminal" evidence="2">
    <location>
        <begin position="278"/>
        <end position="300"/>
    </location>
</feature>
<name>A0A934R4J6_9BACT</name>
<gene>
    <name evidence="3" type="ORF">JIN84_15435</name>
</gene>
<sequence>MKTLHSTLLSIVVWTSQSVSAASLMLDFGNPAINTGVPESNTAASPGPVATGSYLTLSPGHATNAVGSGETIWNTITTSAPNSALSYSDGTTATGVTLTLGQEAAAGSNTIDYSTAVSTLTLPGSGGGTSGRKSLLTPGSIYGDSRLGSTAVGRDAFFGGTASAIGFRVDGLTAGDYIVYLMGRNTSSNAITLGGMTFYATTGSSAGTFASFNTAASEFQANTTYTNAAYTNQYESFADGQNYVAFNISLAANQSLFVAVDGTETETRGFLNMAQIVAVPEPSAALLGGVGLLGLLRRRRG</sequence>
<dbReference type="Pfam" id="PF07589">
    <property type="entry name" value="PEP-CTERM"/>
    <property type="match status" value="1"/>
</dbReference>
<protein>
    <submittedName>
        <fullName evidence="3">PEP-CTERM sorting domain-containing protein</fullName>
    </submittedName>
</protein>
<dbReference type="InterPro" id="IPR013424">
    <property type="entry name" value="Ice-binding_C"/>
</dbReference>
<accession>A0A934R4J6</accession>
<dbReference type="AlphaFoldDB" id="A0A934R4J6"/>
<evidence type="ECO:0000313" key="4">
    <source>
        <dbReference type="Proteomes" id="UP000600139"/>
    </source>
</evidence>
<reference evidence="3" key="1">
    <citation type="submission" date="2021-01" db="EMBL/GenBank/DDBJ databases">
        <title>Modified the classification status of verrucomicrobia.</title>
        <authorList>
            <person name="Feng X."/>
        </authorList>
    </citation>
    <scope>NUCLEOTIDE SEQUENCE</scope>
    <source>
        <strain evidence="3">JCM 18052</strain>
    </source>
</reference>
<dbReference type="EMBL" id="JAENIK010000011">
    <property type="protein sequence ID" value="MBK1817016.1"/>
    <property type="molecule type" value="Genomic_DNA"/>
</dbReference>
<feature type="chain" id="PRO_5037277231" evidence="1">
    <location>
        <begin position="22"/>
        <end position="301"/>
    </location>
</feature>
<dbReference type="Proteomes" id="UP000600139">
    <property type="component" value="Unassembled WGS sequence"/>
</dbReference>
<comment type="caution">
    <text evidence="3">The sequence shown here is derived from an EMBL/GenBank/DDBJ whole genome shotgun (WGS) entry which is preliminary data.</text>
</comment>
<feature type="signal peptide" evidence="1">
    <location>
        <begin position="1"/>
        <end position="21"/>
    </location>
</feature>